<dbReference type="EMBL" id="SPQT01000001">
    <property type="protein sequence ID" value="TFV51245.1"/>
    <property type="molecule type" value="Genomic_DNA"/>
</dbReference>
<evidence type="ECO:0000256" key="2">
    <source>
        <dbReference type="SAM" id="SignalP"/>
    </source>
</evidence>
<dbReference type="InterPro" id="IPR042100">
    <property type="entry name" value="Bug_dom1"/>
</dbReference>
<protein>
    <submittedName>
        <fullName evidence="3">Tripartite tricarboxylate transporter substrate binding protein</fullName>
    </submittedName>
</protein>
<organism evidence="3 4">
    <name type="scientific">Bradyrhizobium niftali</name>
    <dbReference type="NCBI Taxonomy" id="2560055"/>
    <lineage>
        <taxon>Bacteria</taxon>
        <taxon>Pseudomonadati</taxon>
        <taxon>Pseudomonadota</taxon>
        <taxon>Alphaproteobacteria</taxon>
        <taxon>Hyphomicrobiales</taxon>
        <taxon>Nitrobacteraceae</taxon>
        <taxon>Bradyrhizobium</taxon>
    </lineage>
</organism>
<comment type="caution">
    <text evidence="3">The sequence shown here is derived from an EMBL/GenBank/DDBJ whole genome shotgun (WGS) entry which is preliminary data.</text>
</comment>
<dbReference type="InterPro" id="IPR005064">
    <property type="entry name" value="BUG"/>
</dbReference>
<evidence type="ECO:0000313" key="4">
    <source>
        <dbReference type="Proteomes" id="UP000297966"/>
    </source>
</evidence>
<feature type="signal peptide" evidence="2">
    <location>
        <begin position="1"/>
        <end position="22"/>
    </location>
</feature>
<reference evidence="3 4" key="1">
    <citation type="submission" date="2019-03" db="EMBL/GenBank/DDBJ databases">
        <title>Bradyrhizobium diversity isolated from nodules of Chamaecrista fasciculata.</title>
        <authorList>
            <person name="Klepa M.S."/>
            <person name="Urquiaga M.O."/>
            <person name="Hungria M."/>
            <person name="Delamuta J.R."/>
        </authorList>
    </citation>
    <scope>NUCLEOTIDE SEQUENCE [LARGE SCALE GENOMIC DNA]</scope>
    <source>
        <strain evidence="3 4">CNPSo 3448</strain>
    </source>
</reference>
<name>A0A4Y9M891_9BRAD</name>
<comment type="similarity">
    <text evidence="1">Belongs to the UPF0065 (bug) family.</text>
</comment>
<proteinExistence type="inferred from homology"/>
<sequence>MKALIRLLVAALAALVSTASIAQDQDYPVRPIRLIVPFSAGGPTDATARAVAQKMGALLGQQMVVENRTGAGAIVGSEIVAKAPADGYMLLFGTFSMAISATLYPKLPYDTLDDFAPIGQVANTFLVLAVPANSPAHTLQEFIAMVRAAPEKVNYGSSGIGGGMHLASEMFLARSGLQGVTHVPYRGNSMVVPALLAGDLSFAFLGMDSAVPHIRSGDLRAIAVTSPRRDPLLPEVPTFAEAGLPGVEVGIWFVIEAPKNTPPAVVNKLNATLNAALNSPELQALSSKFAGTVLLAGSTPQSTRAFIRDEIIRWAPVVTSLSAKPE</sequence>
<dbReference type="CDD" id="cd13578">
    <property type="entry name" value="PBP2_Bug27"/>
    <property type="match status" value="1"/>
</dbReference>
<dbReference type="OrthoDB" id="7243230at2"/>
<dbReference type="PANTHER" id="PTHR42928">
    <property type="entry name" value="TRICARBOXYLATE-BINDING PROTEIN"/>
    <property type="match status" value="1"/>
</dbReference>
<dbReference type="Proteomes" id="UP000297966">
    <property type="component" value="Unassembled WGS sequence"/>
</dbReference>
<keyword evidence="4" id="KW-1185">Reference proteome</keyword>
<dbReference type="SUPFAM" id="SSF53850">
    <property type="entry name" value="Periplasmic binding protein-like II"/>
    <property type="match status" value="1"/>
</dbReference>
<gene>
    <name evidence="3" type="ORF">E4K65_04005</name>
</gene>
<dbReference type="RefSeq" id="WP_135172987.1">
    <property type="nucleotide sequence ID" value="NZ_SPQT01000001.1"/>
</dbReference>
<dbReference type="Pfam" id="PF03401">
    <property type="entry name" value="TctC"/>
    <property type="match status" value="1"/>
</dbReference>
<evidence type="ECO:0000256" key="1">
    <source>
        <dbReference type="ARBA" id="ARBA00006987"/>
    </source>
</evidence>
<feature type="chain" id="PRO_5021278628" evidence="2">
    <location>
        <begin position="23"/>
        <end position="326"/>
    </location>
</feature>
<accession>A0A4Y9M891</accession>
<dbReference type="Gene3D" id="3.40.190.10">
    <property type="entry name" value="Periplasmic binding protein-like II"/>
    <property type="match status" value="1"/>
</dbReference>
<dbReference type="PIRSF" id="PIRSF017082">
    <property type="entry name" value="YflP"/>
    <property type="match status" value="1"/>
</dbReference>
<dbReference type="PANTHER" id="PTHR42928:SF5">
    <property type="entry name" value="BLR1237 PROTEIN"/>
    <property type="match status" value="1"/>
</dbReference>
<dbReference type="AlphaFoldDB" id="A0A4Y9M891"/>
<dbReference type="Gene3D" id="3.40.190.150">
    <property type="entry name" value="Bordetella uptake gene, domain 1"/>
    <property type="match status" value="1"/>
</dbReference>
<evidence type="ECO:0000313" key="3">
    <source>
        <dbReference type="EMBL" id="TFV51245.1"/>
    </source>
</evidence>
<keyword evidence="2" id="KW-0732">Signal</keyword>